<accession>A0A4Z0V8Y5</accession>
<feature type="signal peptide" evidence="1">
    <location>
        <begin position="1"/>
        <end position="18"/>
    </location>
</feature>
<proteinExistence type="predicted"/>
<dbReference type="PANTHER" id="PTHR42852:SF13">
    <property type="entry name" value="PROTEIN DIPZ"/>
    <property type="match status" value="1"/>
</dbReference>
<name>A0A4Z0V8Y5_9BACT</name>
<dbReference type="InterPro" id="IPR000866">
    <property type="entry name" value="AhpC/TSA"/>
</dbReference>
<keyword evidence="1" id="KW-0732">Signal</keyword>
<dbReference type="PROSITE" id="PS51352">
    <property type="entry name" value="THIOREDOXIN_2"/>
    <property type="match status" value="1"/>
</dbReference>
<keyword evidence="4" id="KW-1185">Reference proteome</keyword>
<feature type="domain" description="Thioredoxin" evidence="2">
    <location>
        <begin position="230"/>
        <end position="367"/>
    </location>
</feature>
<dbReference type="InterPro" id="IPR013766">
    <property type="entry name" value="Thioredoxin_domain"/>
</dbReference>
<dbReference type="EMBL" id="SJSA01000001">
    <property type="protein sequence ID" value="TGG40894.1"/>
    <property type="molecule type" value="Genomic_DNA"/>
</dbReference>
<dbReference type="GeneID" id="82150032"/>
<dbReference type="SUPFAM" id="SSF52833">
    <property type="entry name" value="Thioredoxin-like"/>
    <property type="match status" value="1"/>
</dbReference>
<comment type="caution">
    <text evidence="3">The sequence shown here is derived from an EMBL/GenBank/DDBJ whole genome shotgun (WGS) entry which is preliminary data.</text>
</comment>
<dbReference type="InterPro" id="IPR050553">
    <property type="entry name" value="Thioredoxin_ResA/DsbE_sf"/>
</dbReference>
<sequence length="367" mass="40472">MKSIYRIALLGMAAIAAASCSNNGPQWHLNGTIDGLGENDNVILEGNNQGYWYVIDTISTSKDGKLKYAGAAQDYPDIYRLRVGESSVYFPIDSIETVTINATAPDIAANHTLSGTPQAVNLAKVDSMLTASAAHNGVNAVVNDENMKRELGEMILADPSCVVSYYIISKSIGNMPLFNPSETFDHRIIGAVANSFNQFRPNDPRTKYLSKLYLSNRKPSQIKVEGPKIEAKLIKAFEIELFDHTGKKHSLLELTESGRPVILSFTAYAAEWSPAFNVELNKVYEKYHPQGLEIYQVSVDENEYAWKQTAKNLPWVTVLNNVAEGGKVLQQYNVGSLPTTFVFNRNGELVQRVLDIADLDSAVAKCL</sequence>
<evidence type="ECO:0000256" key="1">
    <source>
        <dbReference type="SAM" id="SignalP"/>
    </source>
</evidence>
<dbReference type="PROSITE" id="PS51257">
    <property type="entry name" value="PROKAR_LIPOPROTEIN"/>
    <property type="match status" value="1"/>
</dbReference>
<evidence type="ECO:0000313" key="4">
    <source>
        <dbReference type="Proteomes" id="UP000297635"/>
    </source>
</evidence>
<dbReference type="Pfam" id="PF00578">
    <property type="entry name" value="AhpC-TSA"/>
    <property type="match status" value="1"/>
</dbReference>
<reference evidence="3 4" key="1">
    <citation type="submission" date="2019-02" db="EMBL/GenBank/DDBJ databases">
        <title>Isolation and identification of novel species under the genus Muribaculum.</title>
        <authorList>
            <person name="Miyake S."/>
            <person name="Ding Y."/>
            <person name="Low A."/>
            <person name="Soh M."/>
            <person name="Seedorf H."/>
        </authorList>
    </citation>
    <scope>NUCLEOTIDE SEQUENCE [LARGE SCALE GENOMIC DNA]</scope>
    <source>
        <strain evidence="3 4">TLL-A3</strain>
    </source>
</reference>
<feature type="chain" id="PRO_5021398795" evidence="1">
    <location>
        <begin position="19"/>
        <end position="367"/>
    </location>
</feature>
<gene>
    <name evidence="3" type="ORF">EZ315_09545</name>
</gene>
<evidence type="ECO:0000259" key="2">
    <source>
        <dbReference type="PROSITE" id="PS51352"/>
    </source>
</evidence>
<dbReference type="PANTHER" id="PTHR42852">
    <property type="entry name" value="THIOL:DISULFIDE INTERCHANGE PROTEIN DSBE"/>
    <property type="match status" value="1"/>
</dbReference>
<organism evidence="3 4">
    <name type="scientific">Duncaniella freteri</name>
    <dbReference type="NCBI Taxonomy" id="2530391"/>
    <lineage>
        <taxon>Bacteria</taxon>
        <taxon>Pseudomonadati</taxon>
        <taxon>Bacteroidota</taxon>
        <taxon>Bacteroidia</taxon>
        <taxon>Bacteroidales</taxon>
        <taxon>Muribaculaceae</taxon>
        <taxon>Duncaniella</taxon>
    </lineage>
</organism>
<dbReference type="Proteomes" id="UP000297635">
    <property type="component" value="Unassembled WGS sequence"/>
</dbReference>
<dbReference type="RefSeq" id="WP_135471851.1">
    <property type="nucleotide sequence ID" value="NZ_CASCNC010000007.1"/>
</dbReference>
<dbReference type="Gene3D" id="3.40.30.10">
    <property type="entry name" value="Glutaredoxin"/>
    <property type="match status" value="1"/>
</dbReference>
<evidence type="ECO:0000313" key="3">
    <source>
        <dbReference type="EMBL" id="TGG40894.1"/>
    </source>
</evidence>
<dbReference type="CDD" id="cd02966">
    <property type="entry name" value="TlpA_like_family"/>
    <property type="match status" value="1"/>
</dbReference>
<protein>
    <submittedName>
        <fullName evidence="3">AhpC/TSA family protein</fullName>
    </submittedName>
</protein>
<dbReference type="InterPro" id="IPR036249">
    <property type="entry name" value="Thioredoxin-like_sf"/>
</dbReference>
<dbReference type="AlphaFoldDB" id="A0A4Z0V8Y5"/>